<evidence type="ECO:0000313" key="3">
    <source>
        <dbReference type="Proteomes" id="UP001595812"/>
    </source>
</evidence>
<accession>A0ABV8ALR9</accession>
<gene>
    <name evidence="2" type="ORF">ACFOSX_10860</name>
</gene>
<protein>
    <recommendedName>
        <fullName evidence="4">Glycogen biosynthesis protein GlgD</fullName>
    </recommendedName>
</protein>
<sequence>MSNTNKIEQKKQGLAENAIQKKGVPTDGAKINHQVQDKKEIHQPRDNA</sequence>
<evidence type="ECO:0000313" key="2">
    <source>
        <dbReference type="EMBL" id="MFC3877731.1"/>
    </source>
</evidence>
<organism evidence="2 3">
    <name type="scientific">Winogradskyella maritima</name>
    <dbReference type="NCBI Taxonomy" id="1517766"/>
    <lineage>
        <taxon>Bacteria</taxon>
        <taxon>Pseudomonadati</taxon>
        <taxon>Bacteroidota</taxon>
        <taxon>Flavobacteriia</taxon>
        <taxon>Flavobacteriales</taxon>
        <taxon>Flavobacteriaceae</taxon>
        <taxon>Winogradskyella</taxon>
    </lineage>
</organism>
<evidence type="ECO:0008006" key="4">
    <source>
        <dbReference type="Google" id="ProtNLM"/>
    </source>
</evidence>
<feature type="compositionally biased region" description="Basic and acidic residues" evidence="1">
    <location>
        <begin position="35"/>
        <end position="48"/>
    </location>
</feature>
<name>A0ABV8ALR9_9FLAO</name>
<dbReference type="Proteomes" id="UP001595812">
    <property type="component" value="Unassembled WGS sequence"/>
</dbReference>
<evidence type="ECO:0000256" key="1">
    <source>
        <dbReference type="SAM" id="MobiDB-lite"/>
    </source>
</evidence>
<keyword evidence="3" id="KW-1185">Reference proteome</keyword>
<feature type="region of interest" description="Disordered" evidence="1">
    <location>
        <begin position="1"/>
        <end position="48"/>
    </location>
</feature>
<proteinExistence type="predicted"/>
<comment type="caution">
    <text evidence="2">The sequence shown here is derived from an EMBL/GenBank/DDBJ whole genome shotgun (WGS) entry which is preliminary data.</text>
</comment>
<dbReference type="RefSeq" id="WP_386100705.1">
    <property type="nucleotide sequence ID" value="NZ_JBHSAT010000007.1"/>
</dbReference>
<reference evidence="3" key="1">
    <citation type="journal article" date="2019" name="Int. J. Syst. Evol. Microbiol.">
        <title>The Global Catalogue of Microorganisms (GCM) 10K type strain sequencing project: providing services to taxonomists for standard genome sequencing and annotation.</title>
        <authorList>
            <consortium name="The Broad Institute Genomics Platform"/>
            <consortium name="The Broad Institute Genome Sequencing Center for Infectious Disease"/>
            <person name="Wu L."/>
            <person name="Ma J."/>
        </authorList>
    </citation>
    <scope>NUCLEOTIDE SEQUENCE [LARGE SCALE GENOMIC DNA]</scope>
    <source>
        <strain evidence="3">CECT 8979</strain>
    </source>
</reference>
<dbReference type="EMBL" id="JBHSAT010000007">
    <property type="protein sequence ID" value="MFC3877731.1"/>
    <property type="molecule type" value="Genomic_DNA"/>
</dbReference>